<accession>A0A9X2EQE8</accession>
<dbReference type="EMBL" id="JALBWM010000150">
    <property type="protein sequence ID" value="MCO1336559.1"/>
    <property type="molecule type" value="Genomic_DNA"/>
</dbReference>
<evidence type="ECO:0000259" key="1">
    <source>
        <dbReference type="Pfam" id="PF11799"/>
    </source>
</evidence>
<sequence>MKSIHVFLHTSPHEPNYYSRSTVLQTPYPTDDTRVIVRLVRTAIAGLCKRSY</sequence>
<evidence type="ECO:0000313" key="2">
    <source>
        <dbReference type="EMBL" id="MCO1336559.1"/>
    </source>
</evidence>
<proteinExistence type="predicted"/>
<dbReference type="InterPro" id="IPR017961">
    <property type="entry name" value="DNA_pol_Y-fam_little_finger"/>
</dbReference>
<reference evidence="2" key="1">
    <citation type="journal article" date="2022" name="Arch. Microbiol.">
        <title>Microbulbifer okhotskensis sp. nov., isolated from a deep bottom sediment of the Okhotsk Sea.</title>
        <authorList>
            <person name="Romanenko L."/>
            <person name="Kurilenko V."/>
            <person name="Otstavnykh N."/>
            <person name="Velansky P."/>
            <person name="Isaeva M."/>
            <person name="Mikhailov V."/>
        </authorList>
    </citation>
    <scope>NUCLEOTIDE SEQUENCE</scope>
    <source>
        <strain evidence="2">OS29</strain>
    </source>
</reference>
<dbReference type="Pfam" id="PF11799">
    <property type="entry name" value="IMS_C"/>
    <property type="match status" value="1"/>
</dbReference>
<feature type="domain" description="DNA polymerase Y-family little finger" evidence="1">
    <location>
        <begin position="2"/>
        <end position="46"/>
    </location>
</feature>
<organism evidence="2 3">
    <name type="scientific">Microbulbifer okhotskensis</name>
    <dbReference type="NCBI Taxonomy" id="2926617"/>
    <lineage>
        <taxon>Bacteria</taxon>
        <taxon>Pseudomonadati</taxon>
        <taxon>Pseudomonadota</taxon>
        <taxon>Gammaproteobacteria</taxon>
        <taxon>Cellvibrionales</taxon>
        <taxon>Microbulbiferaceae</taxon>
        <taxon>Microbulbifer</taxon>
    </lineage>
</organism>
<dbReference type="GO" id="GO:0003684">
    <property type="term" value="F:damaged DNA binding"/>
    <property type="evidence" value="ECO:0007669"/>
    <property type="project" value="InterPro"/>
</dbReference>
<gene>
    <name evidence="2" type="ORF">MO867_19695</name>
</gene>
<dbReference type="RefSeq" id="WP_252472293.1">
    <property type="nucleotide sequence ID" value="NZ_JALBWM010000150.1"/>
</dbReference>
<keyword evidence="3" id="KW-1185">Reference proteome</keyword>
<dbReference type="GO" id="GO:0006281">
    <property type="term" value="P:DNA repair"/>
    <property type="evidence" value="ECO:0007669"/>
    <property type="project" value="InterPro"/>
</dbReference>
<comment type="caution">
    <text evidence="2">The sequence shown here is derived from an EMBL/GenBank/DDBJ whole genome shotgun (WGS) entry which is preliminary data.</text>
</comment>
<name>A0A9X2EQE8_9GAMM</name>
<protein>
    <recommendedName>
        <fullName evidence="1">DNA polymerase Y-family little finger domain-containing protein</fullName>
    </recommendedName>
</protein>
<dbReference type="Proteomes" id="UP001139028">
    <property type="component" value="Unassembled WGS sequence"/>
</dbReference>
<dbReference type="AlphaFoldDB" id="A0A9X2EQE8"/>
<evidence type="ECO:0000313" key="3">
    <source>
        <dbReference type="Proteomes" id="UP001139028"/>
    </source>
</evidence>